<evidence type="ECO:0000313" key="4">
    <source>
        <dbReference type="EMBL" id="MCV7072578.1"/>
    </source>
</evidence>
<evidence type="ECO:0000313" key="5">
    <source>
        <dbReference type="EMBL" id="ULP34473.1"/>
    </source>
</evidence>
<evidence type="ECO:0000313" key="6">
    <source>
        <dbReference type="Proteomes" id="UP001055159"/>
    </source>
</evidence>
<sequence length="453" mass="47370">MKRATKAVMTAAALPFAAALPLTFGAGTLPAAAAAASTASSLIPSGPATVLHHGPTPWAMDENLGGALCDAPKVCREVSYDWIQPYGPIEIGMAENVRRLDWAIQYVGSGPKIVYGFSGGARVASVWLRDHADDADAPDPDQLSLVLIGNGGRKYGGVNGWFWGDLLMTPTDTQYDVVDIAREYDPIADFPSNPFNLLALANGIAAFSYVHMRYDDVDLDDPDNIVWKEGKTTYVYVPTEHLPLLQGFYDAGLGSLVADIEPRLREIIDSAYNRTWLEGKPTQGEQNADAPVTASSSTTAARSLLRAAAEDDGNDTVAADDTKTIDDEGTAPATDAGPHDHTAADDAPAPATEDSKDSEDSEDSEDETETAADTDTETDTEVDSENDTDTATSAGGKHRAPLHGTKKTDEKADSDTTDSDTSGTAKAESKTSGATSTTSGASAGGTSDGSGAS</sequence>
<feature type="chain" id="PRO_5040919553" evidence="2">
    <location>
        <begin position="34"/>
        <end position="453"/>
    </location>
</feature>
<dbReference type="EMBL" id="CP092427">
    <property type="protein sequence ID" value="ULP34473.1"/>
    <property type="molecule type" value="Genomic_DNA"/>
</dbReference>
<evidence type="ECO:0000259" key="3">
    <source>
        <dbReference type="Pfam" id="PF08237"/>
    </source>
</evidence>
<feature type="compositionally biased region" description="Gly residues" evidence="1">
    <location>
        <begin position="442"/>
        <end position="453"/>
    </location>
</feature>
<dbReference type="Proteomes" id="UP001140272">
    <property type="component" value="Unassembled WGS sequence"/>
</dbReference>
<reference evidence="5" key="3">
    <citation type="submission" date="2022-08" db="EMBL/GenBank/DDBJ databases">
        <title>Whole genome sequencing of non-tuberculosis mycobacteria type-strains.</title>
        <authorList>
            <person name="Igarashi Y."/>
            <person name="Osugi A."/>
            <person name="Mitarai S."/>
        </authorList>
    </citation>
    <scope>NUCLEOTIDE SEQUENCE</scope>
    <source>
        <strain evidence="5">JCM 16372</strain>
    </source>
</reference>
<keyword evidence="2" id="KW-0732">Signal</keyword>
<keyword evidence="6" id="KW-1185">Reference proteome</keyword>
<dbReference type="InterPro" id="IPR013228">
    <property type="entry name" value="PE-PPE_C"/>
</dbReference>
<reference evidence="4" key="1">
    <citation type="submission" date="2020-07" db="EMBL/GenBank/DDBJ databases">
        <authorList>
            <person name="Pettersson B.M.F."/>
            <person name="Behra P.R.K."/>
            <person name="Ramesh M."/>
            <person name="Das S."/>
            <person name="Dasgupta S."/>
            <person name="Kirsebom L.A."/>
        </authorList>
    </citation>
    <scope>NUCLEOTIDE SEQUENCE</scope>
    <source>
        <strain evidence="4">DSM 45406</strain>
    </source>
</reference>
<dbReference type="RefSeq" id="WP_043409290.1">
    <property type="nucleotide sequence ID" value="NZ_CP092427.2"/>
</dbReference>
<feature type="compositionally biased region" description="Low complexity" evidence="1">
    <location>
        <begin position="293"/>
        <end position="307"/>
    </location>
</feature>
<dbReference type="Pfam" id="PF08237">
    <property type="entry name" value="PE-PPE"/>
    <property type="match status" value="1"/>
</dbReference>
<organism evidence="4 7">
    <name type="scientific">Mycolicibacterium rufum</name>
    <dbReference type="NCBI Taxonomy" id="318424"/>
    <lineage>
        <taxon>Bacteria</taxon>
        <taxon>Bacillati</taxon>
        <taxon>Actinomycetota</taxon>
        <taxon>Actinomycetes</taxon>
        <taxon>Mycobacteriales</taxon>
        <taxon>Mycobacteriaceae</taxon>
        <taxon>Mycolicibacterium</taxon>
    </lineage>
</organism>
<feature type="region of interest" description="Disordered" evidence="1">
    <location>
        <begin position="279"/>
        <end position="453"/>
    </location>
</feature>
<accession>A0A9X3BIJ5</accession>
<protein>
    <submittedName>
        <fullName evidence="4">PE-PPE domain-containing protein</fullName>
    </submittedName>
</protein>
<evidence type="ECO:0000256" key="1">
    <source>
        <dbReference type="SAM" id="MobiDB-lite"/>
    </source>
</evidence>
<gene>
    <name evidence="4" type="ORF">H7H73_21640</name>
    <name evidence="5" type="ORF">MJO55_14075</name>
</gene>
<dbReference type="SUPFAM" id="SSF53474">
    <property type="entry name" value="alpha/beta-Hydrolases"/>
    <property type="match status" value="1"/>
</dbReference>
<feature type="compositionally biased region" description="Low complexity" evidence="1">
    <location>
        <begin position="419"/>
        <end position="441"/>
    </location>
</feature>
<evidence type="ECO:0000256" key="2">
    <source>
        <dbReference type="SAM" id="SignalP"/>
    </source>
</evidence>
<reference evidence="4" key="2">
    <citation type="journal article" date="2022" name="BMC Genomics">
        <title>Comparative genome analysis of mycobacteria focusing on tRNA and non-coding RNA.</title>
        <authorList>
            <person name="Behra P.R.K."/>
            <person name="Pettersson B.M.F."/>
            <person name="Ramesh M."/>
            <person name="Das S."/>
            <person name="Dasgupta S."/>
            <person name="Kirsebom L.A."/>
        </authorList>
    </citation>
    <scope>NUCLEOTIDE SEQUENCE</scope>
    <source>
        <strain evidence="4">DSM 45406</strain>
    </source>
</reference>
<feature type="compositionally biased region" description="Basic residues" evidence="1">
    <location>
        <begin position="396"/>
        <end position="405"/>
    </location>
</feature>
<dbReference type="Gene3D" id="3.40.50.1820">
    <property type="entry name" value="alpha/beta hydrolase"/>
    <property type="match status" value="1"/>
</dbReference>
<proteinExistence type="predicted"/>
<dbReference type="Proteomes" id="UP001055159">
    <property type="component" value="Chromosome"/>
</dbReference>
<name>A0A9X3BIJ5_9MYCO</name>
<feature type="compositionally biased region" description="Acidic residues" evidence="1">
    <location>
        <begin position="356"/>
        <end position="388"/>
    </location>
</feature>
<dbReference type="InterPro" id="IPR029058">
    <property type="entry name" value="AB_hydrolase_fold"/>
</dbReference>
<dbReference type="EMBL" id="JACKRN010000720">
    <property type="protein sequence ID" value="MCV7072578.1"/>
    <property type="molecule type" value="Genomic_DNA"/>
</dbReference>
<evidence type="ECO:0000313" key="7">
    <source>
        <dbReference type="Proteomes" id="UP001140272"/>
    </source>
</evidence>
<feature type="signal peptide" evidence="2">
    <location>
        <begin position="1"/>
        <end position="33"/>
    </location>
</feature>
<feature type="domain" description="PE-PPE" evidence="3">
    <location>
        <begin position="93"/>
        <end position="272"/>
    </location>
</feature>
<dbReference type="AlphaFoldDB" id="A0A9X3BIJ5"/>